<keyword evidence="2" id="KW-0812">Transmembrane</keyword>
<gene>
    <name evidence="3" type="ORF">SAMN05216216_1432</name>
</gene>
<evidence type="ECO:0000256" key="1">
    <source>
        <dbReference type="ARBA" id="ARBA00004196"/>
    </source>
</evidence>
<dbReference type="PANTHER" id="PTHR34820">
    <property type="entry name" value="INNER MEMBRANE PROTEIN YEBZ"/>
    <property type="match status" value="1"/>
</dbReference>
<feature type="transmembrane region" description="Helical" evidence="2">
    <location>
        <begin position="359"/>
        <end position="380"/>
    </location>
</feature>
<keyword evidence="2" id="KW-1133">Transmembrane helix</keyword>
<feature type="transmembrane region" description="Helical" evidence="2">
    <location>
        <begin position="112"/>
        <end position="130"/>
    </location>
</feature>
<feature type="transmembrane region" description="Helical" evidence="2">
    <location>
        <begin position="40"/>
        <end position="58"/>
    </location>
</feature>
<dbReference type="STRING" id="576118.SAMN05216216_1432"/>
<dbReference type="EMBL" id="FNFY01000043">
    <property type="protein sequence ID" value="SDL32836.1"/>
    <property type="molecule type" value="Genomic_DNA"/>
</dbReference>
<dbReference type="RefSeq" id="WP_092988251.1">
    <property type="nucleotide sequence ID" value="NZ_FNFY01000043.1"/>
</dbReference>
<feature type="transmembrane region" description="Helical" evidence="2">
    <location>
        <begin position="335"/>
        <end position="352"/>
    </location>
</feature>
<evidence type="ECO:0000313" key="3">
    <source>
        <dbReference type="EMBL" id="SDL32836.1"/>
    </source>
</evidence>
<keyword evidence="4" id="KW-1185">Reference proteome</keyword>
<comment type="subcellular location">
    <subcellularLocation>
        <location evidence="1">Cell envelope</location>
    </subcellularLocation>
</comment>
<keyword evidence="2" id="KW-0472">Membrane</keyword>
<dbReference type="OrthoDB" id="2387346at2"/>
<name>A0A1G9J6H7_9BACL</name>
<dbReference type="AlphaFoldDB" id="A0A1G9J6H7"/>
<proteinExistence type="predicted"/>
<feature type="transmembrane region" description="Helical" evidence="2">
    <location>
        <begin position="229"/>
        <end position="248"/>
    </location>
</feature>
<feature type="transmembrane region" description="Helical" evidence="2">
    <location>
        <begin position="6"/>
        <end position="28"/>
    </location>
</feature>
<feature type="transmembrane region" description="Helical" evidence="2">
    <location>
        <begin position="269"/>
        <end position="285"/>
    </location>
</feature>
<dbReference type="GO" id="GO:0006825">
    <property type="term" value="P:copper ion transport"/>
    <property type="evidence" value="ECO:0007669"/>
    <property type="project" value="InterPro"/>
</dbReference>
<dbReference type="PANTHER" id="PTHR34820:SF4">
    <property type="entry name" value="INNER MEMBRANE PROTEIN YEBZ"/>
    <property type="match status" value="1"/>
</dbReference>
<feature type="transmembrane region" description="Helical" evidence="2">
    <location>
        <begin position="178"/>
        <end position="198"/>
    </location>
</feature>
<evidence type="ECO:0000313" key="4">
    <source>
        <dbReference type="Proteomes" id="UP000199008"/>
    </source>
</evidence>
<protein>
    <submittedName>
        <fullName evidence="3">Putative copper resistance protein D</fullName>
    </submittedName>
</protein>
<dbReference type="Proteomes" id="UP000199008">
    <property type="component" value="Unassembled WGS sequence"/>
</dbReference>
<dbReference type="InterPro" id="IPR032694">
    <property type="entry name" value="CopC/D"/>
</dbReference>
<organism evidence="3 4">
    <name type="scientific">Lacicoccus qingdaonensis</name>
    <dbReference type="NCBI Taxonomy" id="576118"/>
    <lineage>
        <taxon>Bacteria</taxon>
        <taxon>Bacillati</taxon>
        <taxon>Bacillota</taxon>
        <taxon>Bacilli</taxon>
        <taxon>Bacillales</taxon>
        <taxon>Salinicoccaceae</taxon>
        <taxon>Lacicoccus</taxon>
    </lineage>
</organism>
<accession>A0A1G9J6H7</accession>
<sequence length="381" mass="43760">MILVSLTEFILYVSFSILIGSLILYIIPENKKTTLKIPKKLLYLATILIPITAFFPVYRTANLLAVDLGFWFTLKNVLLTFEIGRSWLFISIVSIVLIFVLRMKKFAIRLHLKIWALAVTLLMLFGYTYSAHAATITEWQGFVVHTLHFLSITIWIGILFIISWFSRDKDNWIPFLKWFTPVAIICLIIASITGYLTMEIDIESYDDVNSSVLQDYQNSLIVNYGQALLIKHILIISLVLFAFINGFLFRKCQARDSFNPLKWAKLESGYALMIFGVTAFMGQSWPPHQIYNLIKAEGGSPLFNVLYDGDIVNIIQNAEHRDIFNVTMSFSPENYLLFVLGFLFLFLTIYSVMRKKSVFFSILFSFLMSISIYAGIILGIQ</sequence>
<dbReference type="GO" id="GO:0005886">
    <property type="term" value="C:plasma membrane"/>
    <property type="evidence" value="ECO:0007669"/>
    <property type="project" value="UniProtKB-SubCell"/>
</dbReference>
<feature type="transmembrane region" description="Helical" evidence="2">
    <location>
        <begin position="142"/>
        <end position="166"/>
    </location>
</feature>
<reference evidence="4" key="1">
    <citation type="submission" date="2016-10" db="EMBL/GenBank/DDBJ databases">
        <authorList>
            <person name="Varghese N."/>
            <person name="Submissions S."/>
        </authorList>
    </citation>
    <scope>NUCLEOTIDE SEQUENCE [LARGE SCALE GENOMIC DNA]</scope>
    <source>
        <strain evidence="4">CGMCC 1.8895</strain>
    </source>
</reference>
<evidence type="ECO:0000256" key="2">
    <source>
        <dbReference type="SAM" id="Phobius"/>
    </source>
</evidence>
<feature type="transmembrane region" description="Helical" evidence="2">
    <location>
        <begin position="78"/>
        <end position="100"/>
    </location>
</feature>